<dbReference type="RefSeq" id="XP_033598801.1">
    <property type="nucleotide sequence ID" value="XM_033748297.1"/>
</dbReference>
<dbReference type="InterPro" id="IPR058502">
    <property type="entry name" value="PLL-like_beta-prop"/>
</dbReference>
<dbReference type="GeneID" id="54489351"/>
<protein>
    <recommendedName>
        <fullName evidence="2">PLL-like beta propeller domain-containing protein</fullName>
    </recommendedName>
</protein>
<evidence type="ECO:0000313" key="4">
    <source>
        <dbReference type="Proteomes" id="UP000799437"/>
    </source>
</evidence>
<dbReference type="Pfam" id="PF26607">
    <property type="entry name" value="DUF8189"/>
    <property type="match status" value="1"/>
</dbReference>
<dbReference type="AlphaFoldDB" id="A0A6A6W314"/>
<dbReference type="Proteomes" id="UP000799437">
    <property type="component" value="Unassembled WGS sequence"/>
</dbReference>
<dbReference type="OrthoDB" id="406838at2759"/>
<evidence type="ECO:0000259" key="2">
    <source>
        <dbReference type="Pfam" id="PF26607"/>
    </source>
</evidence>
<reference evidence="3" key="1">
    <citation type="journal article" date="2020" name="Stud. Mycol.">
        <title>101 Dothideomycetes genomes: a test case for predicting lifestyles and emergence of pathogens.</title>
        <authorList>
            <person name="Haridas S."/>
            <person name="Albert R."/>
            <person name="Binder M."/>
            <person name="Bloem J."/>
            <person name="Labutti K."/>
            <person name="Salamov A."/>
            <person name="Andreopoulos B."/>
            <person name="Baker S."/>
            <person name="Barry K."/>
            <person name="Bills G."/>
            <person name="Bluhm B."/>
            <person name="Cannon C."/>
            <person name="Castanera R."/>
            <person name="Culley D."/>
            <person name="Daum C."/>
            <person name="Ezra D."/>
            <person name="Gonzalez J."/>
            <person name="Henrissat B."/>
            <person name="Kuo A."/>
            <person name="Liang C."/>
            <person name="Lipzen A."/>
            <person name="Lutzoni F."/>
            <person name="Magnuson J."/>
            <person name="Mondo S."/>
            <person name="Nolan M."/>
            <person name="Ohm R."/>
            <person name="Pangilinan J."/>
            <person name="Park H.-J."/>
            <person name="Ramirez L."/>
            <person name="Alfaro M."/>
            <person name="Sun H."/>
            <person name="Tritt A."/>
            <person name="Yoshinaga Y."/>
            <person name="Zwiers L.-H."/>
            <person name="Turgeon B."/>
            <person name="Goodwin S."/>
            <person name="Spatafora J."/>
            <person name="Crous P."/>
            <person name="Grigoriev I."/>
        </authorList>
    </citation>
    <scope>NUCLEOTIDE SEQUENCE</scope>
    <source>
        <strain evidence="3">CBS 121739</strain>
    </source>
</reference>
<dbReference type="EMBL" id="ML996575">
    <property type="protein sequence ID" value="KAF2756350.1"/>
    <property type="molecule type" value="Genomic_DNA"/>
</dbReference>
<accession>A0A6A6W314</accession>
<feature type="chain" id="PRO_5025377467" description="PLL-like beta propeller domain-containing protein" evidence="1">
    <location>
        <begin position="17"/>
        <end position="352"/>
    </location>
</feature>
<dbReference type="Gene3D" id="2.120.10.70">
    <property type="entry name" value="Fucose-specific lectin"/>
    <property type="match status" value="1"/>
</dbReference>
<feature type="domain" description="PLL-like beta propeller" evidence="2">
    <location>
        <begin position="84"/>
        <end position="339"/>
    </location>
</feature>
<keyword evidence="1" id="KW-0732">Signal</keyword>
<sequence>MLKAFLLPILALTTMAQVTNLGGEHRGNFILCSSGPNSANILSLDQYNSLLQRWNIGSGWSPGYFQTIGESFIGDISALDLGFNRANIIGRGSKNEAKHYYWNRDPNGNQGWNRESLGGQFIGELSIVSLFRNNRERVDVFGRDAVTNQILHKVYDGTKWSDWFNIGGQAVSSPTAVMSGDGRVDVFIRGHNNKVYHKTMTGTASEGWSWSPSHTRWNDIGGDAAEEIVPVSNGPNSITIFARDRTNNVNSRILTNETWGSWELQGEGGMYKPAAVAWNDKITLAAISHEGNVLWAKTSVNGAFGPWYRIGGAVAATAAPQLLWNGGSDVFAYTRNADASISEKKIPTEALG</sequence>
<organism evidence="3 4">
    <name type="scientific">Pseudovirgaria hyperparasitica</name>
    <dbReference type="NCBI Taxonomy" id="470096"/>
    <lineage>
        <taxon>Eukaryota</taxon>
        <taxon>Fungi</taxon>
        <taxon>Dikarya</taxon>
        <taxon>Ascomycota</taxon>
        <taxon>Pezizomycotina</taxon>
        <taxon>Dothideomycetes</taxon>
        <taxon>Dothideomycetes incertae sedis</taxon>
        <taxon>Acrospermales</taxon>
        <taxon>Acrospermaceae</taxon>
        <taxon>Pseudovirgaria</taxon>
    </lineage>
</organism>
<proteinExistence type="predicted"/>
<name>A0A6A6W314_9PEZI</name>
<keyword evidence="4" id="KW-1185">Reference proteome</keyword>
<gene>
    <name evidence="3" type="ORF">EJ05DRAFT_512027</name>
</gene>
<feature type="signal peptide" evidence="1">
    <location>
        <begin position="1"/>
        <end position="16"/>
    </location>
</feature>
<evidence type="ECO:0000313" key="3">
    <source>
        <dbReference type="EMBL" id="KAF2756350.1"/>
    </source>
</evidence>
<dbReference type="SUPFAM" id="SSF89372">
    <property type="entry name" value="Fucose-specific lectin"/>
    <property type="match status" value="1"/>
</dbReference>
<evidence type="ECO:0000256" key="1">
    <source>
        <dbReference type="SAM" id="SignalP"/>
    </source>
</evidence>